<evidence type="ECO:0000256" key="3">
    <source>
        <dbReference type="ARBA" id="ARBA00022723"/>
    </source>
</evidence>
<dbReference type="GO" id="GO:0008237">
    <property type="term" value="F:metallopeptidase activity"/>
    <property type="evidence" value="ECO:0007669"/>
    <property type="project" value="UniProtKB-KW"/>
</dbReference>
<dbReference type="Gene3D" id="3.30.830.10">
    <property type="entry name" value="Metalloenzyme, LuxS/M16 peptidase-like"/>
    <property type="match status" value="4"/>
</dbReference>
<dbReference type="InterPro" id="IPR050626">
    <property type="entry name" value="Peptidase_M16"/>
</dbReference>
<evidence type="ECO:0000259" key="9">
    <source>
        <dbReference type="Pfam" id="PF16187"/>
    </source>
</evidence>
<sequence length="685" mass="81137">MSEMQFVVEDEKRNRVEYLEPPIKSENDEQEYRAIRLPNGFTALLISNEHSKPCTSQDSDKKDEEVAHCCLCVGAGCFNSLITPGIACYFEKLLEYTESENYLECVQILSYLQYNNFDAFISKYDGFTYASTECEHTIFYFQIKNKYLLSALDRFAAILIKPLKKDNFKQWREEVEAELRIVSSSYRNRIEQLFSFFALPGHPANMFSKDSFMQLYHRVDDNILFEEMVKFKIRHYSAHRIKFVIQAKLPLDTLKNNVIKCFFNVPSNWLPPDNMRNNNKSSFMHTSMYTLLNLTITIFSYDELQYLEEFLNVIFSFINLLKKEDHIMIFYHKDFNCLKLNKVENWSEAKYTKVDIPRECIERWKSIQPLPEFHLPLPNIFLPSDFSLISIPAKVPKYPLLLKTIAEYMVAYPPLLFKDLFEIIKVQGLKMYYDEFINPVKLVSQVKLTIFKLVQHSHVDKHTALCSINFKEFKDFAKFFTQYLYIQCLIEGNMTENDAIRNTEQFLKKMKCYPLTNNTLLQMRVIQIPLGTSYCKLKMVNKSNSKSVVTNYYQADVTSIKLSVLIELIVVIHNRRFDIRADLEFEYVLCDIKNINGILGYFITICAEADKYTTEYMDQSIEKYLTLFKEILKDISEEEFNNYKESIKQSWHIYDVYKKDGRNWNEIFIHLMFIIIMYKILFFKA</sequence>
<evidence type="ECO:0000313" key="11">
    <source>
        <dbReference type="Proteomes" id="UP000667349"/>
    </source>
</evidence>
<dbReference type="InterPro" id="IPR011765">
    <property type="entry name" value="Pept_M16_N"/>
</dbReference>
<comment type="similarity">
    <text evidence="1">Belongs to the peptidase M16 family.</text>
</comment>
<accession>A0A836JEK6</accession>
<keyword evidence="5" id="KW-0862">Zinc</keyword>
<feature type="domain" description="Peptidase M16 middle/third" evidence="9">
    <location>
        <begin position="313"/>
        <end position="403"/>
    </location>
</feature>
<evidence type="ECO:0000259" key="8">
    <source>
        <dbReference type="Pfam" id="PF00675"/>
    </source>
</evidence>
<organism evidence="10 11">
    <name type="scientific">Acromyrmex insinuator</name>
    <dbReference type="NCBI Taxonomy" id="230686"/>
    <lineage>
        <taxon>Eukaryota</taxon>
        <taxon>Metazoa</taxon>
        <taxon>Ecdysozoa</taxon>
        <taxon>Arthropoda</taxon>
        <taxon>Hexapoda</taxon>
        <taxon>Insecta</taxon>
        <taxon>Pterygota</taxon>
        <taxon>Neoptera</taxon>
        <taxon>Endopterygota</taxon>
        <taxon>Hymenoptera</taxon>
        <taxon>Apocrita</taxon>
        <taxon>Aculeata</taxon>
        <taxon>Formicoidea</taxon>
        <taxon>Formicidae</taxon>
        <taxon>Myrmicinae</taxon>
        <taxon>Acromyrmex</taxon>
    </lineage>
</organism>
<keyword evidence="3" id="KW-0479">Metal-binding</keyword>
<dbReference type="PANTHER" id="PTHR43690">
    <property type="entry name" value="NARDILYSIN"/>
    <property type="match status" value="1"/>
</dbReference>
<dbReference type="EMBL" id="JAANHZ010000511">
    <property type="protein sequence ID" value="KAG5310114.1"/>
    <property type="molecule type" value="Genomic_DNA"/>
</dbReference>
<evidence type="ECO:0000313" key="10">
    <source>
        <dbReference type="EMBL" id="KAG5310114.1"/>
    </source>
</evidence>
<dbReference type="AlphaFoldDB" id="A0A836JEK6"/>
<keyword evidence="7" id="KW-0812">Transmembrane</keyword>
<dbReference type="InterPro" id="IPR011249">
    <property type="entry name" value="Metalloenz_LuxS/M16"/>
</dbReference>
<evidence type="ECO:0000256" key="6">
    <source>
        <dbReference type="ARBA" id="ARBA00023049"/>
    </source>
</evidence>
<keyword evidence="6" id="KW-0482">Metalloprotease</keyword>
<dbReference type="GO" id="GO:0006508">
    <property type="term" value="P:proteolysis"/>
    <property type="evidence" value="ECO:0007669"/>
    <property type="project" value="UniProtKB-KW"/>
</dbReference>
<dbReference type="Pfam" id="PF00675">
    <property type="entry name" value="Peptidase_M16"/>
    <property type="match status" value="1"/>
</dbReference>
<keyword evidence="11" id="KW-1185">Reference proteome</keyword>
<evidence type="ECO:0000256" key="5">
    <source>
        <dbReference type="ARBA" id="ARBA00022833"/>
    </source>
</evidence>
<dbReference type="Proteomes" id="UP000667349">
    <property type="component" value="Unassembled WGS sequence"/>
</dbReference>
<protein>
    <submittedName>
        <fullName evidence="10">NRDC protein</fullName>
    </submittedName>
</protein>
<dbReference type="SUPFAM" id="SSF63411">
    <property type="entry name" value="LuxS/MPP-like metallohydrolase"/>
    <property type="match status" value="4"/>
</dbReference>
<evidence type="ECO:0000256" key="2">
    <source>
        <dbReference type="ARBA" id="ARBA00022670"/>
    </source>
</evidence>
<feature type="transmembrane region" description="Helical" evidence="7">
    <location>
        <begin position="667"/>
        <end position="683"/>
    </location>
</feature>
<gene>
    <name evidence="10" type="primary">Nrdc_6</name>
    <name evidence="10" type="ORF">G6Z75_0009217</name>
</gene>
<name>A0A836JEK6_9HYME</name>
<evidence type="ECO:0000256" key="4">
    <source>
        <dbReference type="ARBA" id="ARBA00022801"/>
    </source>
</evidence>
<proteinExistence type="inferred from homology"/>
<keyword evidence="7" id="KW-1133">Transmembrane helix</keyword>
<feature type="non-terminal residue" evidence="10">
    <location>
        <position position="685"/>
    </location>
</feature>
<feature type="domain" description="Peptidase M16 N-terminal" evidence="8">
    <location>
        <begin position="64"/>
        <end position="192"/>
    </location>
</feature>
<dbReference type="PANTHER" id="PTHR43690:SF18">
    <property type="entry name" value="INSULIN-DEGRADING ENZYME-RELATED"/>
    <property type="match status" value="1"/>
</dbReference>
<feature type="non-terminal residue" evidence="10">
    <location>
        <position position="1"/>
    </location>
</feature>
<comment type="caution">
    <text evidence="10">The sequence shown here is derived from an EMBL/GenBank/DDBJ whole genome shotgun (WGS) entry which is preliminary data.</text>
</comment>
<keyword evidence="2" id="KW-0645">Protease</keyword>
<keyword evidence="4" id="KW-0378">Hydrolase</keyword>
<evidence type="ECO:0000256" key="1">
    <source>
        <dbReference type="ARBA" id="ARBA00007261"/>
    </source>
</evidence>
<dbReference type="Pfam" id="PF16187">
    <property type="entry name" value="Peptidase_M16_M"/>
    <property type="match status" value="1"/>
</dbReference>
<evidence type="ECO:0000256" key="7">
    <source>
        <dbReference type="SAM" id="Phobius"/>
    </source>
</evidence>
<dbReference type="GO" id="GO:0046872">
    <property type="term" value="F:metal ion binding"/>
    <property type="evidence" value="ECO:0007669"/>
    <property type="project" value="UniProtKB-KW"/>
</dbReference>
<reference evidence="10" key="1">
    <citation type="submission" date="2020-02" db="EMBL/GenBank/DDBJ databases">
        <title>Relaxed selection underlies rapid genomic changes in the transitions from sociality to social parasitism in ants.</title>
        <authorList>
            <person name="Bi X."/>
        </authorList>
    </citation>
    <scope>NUCLEOTIDE SEQUENCE</scope>
    <source>
        <strain evidence="10">BGI-DK2013a</strain>
        <tissue evidence="10">Whole body</tissue>
    </source>
</reference>
<keyword evidence="7" id="KW-0472">Membrane</keyword>
<dbReference type="InterPro" id="IPR032632">
    <property type="entry name" value="Peptidase_M16_M"/>
</dbReference>